<keyword evidence="2" id="KW-1185">Reference proteome</keyword>
<evidence type="ECO:0000313" key="1">
    <source>
        <dbReference type="EMBL" id="MBE9022337.1"/>
    </source>
</evidence>
<dbReference type="AlphaFoldDB" id="A0A8J7CZX3"/>
<protein>
    <submittedName>
        <fullName evidence="1">Uncharacterized protein</fullName>
    </submittedName>
</protein>
<proteinExistence type="predicted"/>
<name>A0A8J7CZX3_DESMC</name>
<reference evidence="1" key="1">
    <citation type="submission" date="2020-10" db="EMBL/GenBank/DDBJ databases">
        <authorList>
            <person name="Castelo-Branco R."/>
            <person name="Eusebio N."/>
            <person name="Adriana R."/>
            <person name="Vieira A."/>
            <person name="Brugerolle De Fraissinette N."/>
            <person name="Rezende De Castro R."/>
            <person name="Schneider M.P."/>
            <person name="Vasconcelos V."/>
            <person name="Leao P.N."/>
        </authorList>
    </citation>
    <scope>NUCLEOTIDE SEQUENCE</scope>
    <source>
        <strain evidence="1">LEGE 12446</strain>
    </source>
</reference>
<sequence>MQDALYETLRERGLANAALSVGDLDPPLIVRLWRSRRVDHQIFNLVGDLNPFIHAPVIQNSF</sequence>
<evidence type="ECO:0000313" key="2">
    <source>
        <dbReference type="Proteomes" id="UP000622533"/>
    </source>
</evidence>
<dbReference type="Proteomes" id="UP000622533">
    <property type="component" value="Unassembled WGS sequence"/>
</dbReference>
<accession>A0A8J7CZX3</accession>
<comment type="caution">
    <text evidence="1">The sequence shown here is derived from an EMBL/GenBank/DDBJ whole genome shotgun (WGS) entry which is preliminary data.</text>
</comment>
<gene>
    <name evidence="1" type="ORF">IQ276_07805</name>
</gene>
<dbReference type="EMBL" id="JADEXS010000073">
    <property type="protein sequence ID" value="MBE9022337.1"/>
    <property type="molecule type" value="Genomic_DNA"/>
</dbReference>
<organism evidence="1 2">
    <name type="scientific">Desmonostoc muscorum LEGE 12446</name>
    <dbReference type="NCBI Taxonomy" id="1828758"/>
    <lineage>
        <taxon>Bacteria</taxon>
        <taxon>Bacillati</taxon>
        <taxon>Cyanobacteriota</taxon>
        <taxon>Cyanophyceae</taxon>
        <taxon>Nostocales</taxon>
        <taxon>Nostocaceae</taxon>
        <taxon>Desmonostoc</taxon>
    </lineage>
</organism>